<evidence type="ECO:0000256" key="8">
    <source>
        <dbReference type="ARBA" id="ARBA00047899"/>
    </source>
</evidence>
<evidence type="ECO:0000256" key="3">
    <source>
        <dbReference type="ARBA" id="ARBA00022527"/>
    </source>
</evidence>
<dbReference type="InterPro" id="IPR000488">
    <property type="entry name" value="Death_dom"/>
</dbReference>
<dbReference type="InterPro" id="IPR017441">
    <property type="entry name" value="Protein_kinase_ATP_BS"/>
</dbReference>
<evidence type="ECO:0000259" key="11">
    <source>
        <dbReference type="PROSITE" id="PS50011"/>
    </source>
</evidence>
<dbReference type="PANTHER" id="PTHR47973">
    <property type="entry name" value="CYSTEINE-RICH RECEPTOR-LIKE PROTEIN KINASE 3"/>
    <property type="match status" value="1"/>
</dbReference>
<sequence>MSSKPKMYIHQMPYNERRQLCVILDRNELWVELGIKHMQYDEDTIEKLKRFISMGPMGRSPSCELLHLWSHQNHTVDELFILLHRMGLYNGMYLIKDLVEDKYHKLFNVDHLTGLLSSELKKLRIPDSKVPSVDFDNTTKETLNKDCGLDNGVSSECNESGIVGRLLNGPVDNALSPTQNQQLDSNKMLTAHVVQSAGATPLIPYEDLEVATQNWSTSRVLGQGGFGTVFRGTWKCTQVAIKRLETKLNSKKDLTEQIRQSITELHCLNTYRHDNILPLYGYSIGGPYPCLIYQYMSGGSLDSRIRTNDIRKLLNWPKRLTVAIGTARGLQFLHTTLHNNKPLIHGDIKSANILLDPMDHPRIGDFGLAREGPDNNYTHIKVSRIQGTLPYLPDDFLRSRHFSTKVDTYSFGMVLFELATAMSASNRKTIFLKDQVINHPPDRIFELKDNRVPGYDCIFSELIRIGKNCVEKRAKDRPEMVQVLLMLEEVAKMKSESGKSNDGCLEDS</sequence>
<feature type="binding site" evidence="10">
    <location>
        <position position="242"/>
    </location>
    <ligand>
        <name>ATP</name>
        <dbReference type="ChEBI" id="CHEBI:30616"/>
    </ligand>
</feature>
<dbReference type="InterPro" id="IPR011009">
    <property type="entry name" value="Kinase-like_dom_sf"/>
</dbReference>
<keyword evidence="4" id="KW-0808">Transferase</keyword>
<feature type="domain" description="Protein kinase" evidence="11">
    <location>
        <begin position="215"/>
        <end position="491"/>
    </location>
</feature>
<reference evidence="13" key="1">
    <citation type="submission" date="2025-08" db="UniProtKB">
        <authorList>
            <consortium name="RefSeq"/>
        </authorList>
    </citation>
    <scope>IDENTIFICATION</scope>
    <source>
        <tissue evidence="13">Gonads</tissue>
    </source>
</reference>
<keyword evidence="5 10" id="KW-0547">Nucleotide-binding</keyword>
<evidence type="ECO:0000256" key="4">
    <source>
        <dbReference type="ARBA" id="ARBA00022679"/>
    </source>
</evidence>
<dbReference type="InParanoid" id="A0A6J2XEY4"/>
<keyword evidence="7 10" id="KW-0067">ATP-binding</keyword>
<dbReference type="InterPro" id="IPR011029">
    <property type="entry name" value="DEATH-like_dom_sf"/>
</dbReference>
<dbReference type="Gene3D" id="3.30.200.20">
    <property type="entry name" value="Phosphorylase Kinase, domain 1"/>
    <property type="match status" value="1"/>
</dbReference>
<dbReference type="Pfam" id="PF00531">
    <property type="entry name" value="Death"/>
    <property type="match status" value="1"/>
</dbReference>
<dbReference type="RefSeq" id="XP_030749329.1">
    <property type="nucleotide sequence ID" value="XM_030893469.1"/>
</dbReference>
<protein>
    <recommendedName>
        <fullName evidence="2">non-specific serine/threonine protein kinase</fullName>
        <ecNumber evidence="2">2.7.11.1</ecNumber>
    </recommendedName>
</protein>
<dbReference type="GO" id="GO:0031349">
    <property type="term" value="P:positive regulation of defense response"/>
    <property type="evidence" value="ECO:0007669"/>
    <property type="project" value="UniProtKB-ARBA"/>
</dbReference>
<dbReference type="InterPro" id="IPR037924">
    <property type="entry name" value="Pelle_death"/>
</dbReference>
<dbReference type="InterPro" id="IPR008271">
    <property type="entry name" value="Ser/Thr_kinase_AS"/>
</dbReference>
<comment type="catalytic activity">
    <reaction evidence="9">
        <text>L-seryl-[protein] + ATP = O-phospho-L-seryl-[protein] + ADP + H(+)</text>
        <dbReference type="Rhea" id="RHEA:17989"/>
        <dbReference type="Rhea" id="RHEA-COMP:9863"/>
        <dbReference type="Rhea" id="RHEA-COMP:11604"/>
        <dbReference type="ChEBI" id="CHEBI:15378"/>
        <dbReference type="ChEBI" id="CHEBI:29999"/>
        <dbReference type="ChEBI" id="CHEBI:30616"/>
        <dbReference type="ChEBI" id="CHEBI:83421"/>
        <dbReference type="ChEBI" id="CHEBI:456216"/>
        <dbReference type="EC" id="2.7.11.1"/>
    </reaction>
</comment>
<comment type="similarity">
    <text evidence="1">Belongs to the protein kinase superfamily. TKL Ser/Thr protein kinase family. Pelle subfamily.</text>
</comment>
<evidence type="ECO:0000313" key="13">
    <source>
        <dbReference type="RefSeq" id="XP_030749329.1"/>
    </source>
</evidence>
<dbReference type="SMART" id="SM00220">
    <property type="entry name" value="S_TKc"/>
    <property type="match status" value="1"/>
</dbReference>
<dbReference type="Gene3D" id="1.10.510.10">
    <property type="entry name" value="Transferase(Phosphotransferase) domain 1"/>
    <property type="match status" value="1"/>
</dbReference>
<dbReference type="SUPFAM" id="SSF47986">
    <property type="entry name" value="DEATH domain"/>
    <property type="match status" value="1"/>
</dbReference>
<evidence type="ECO:0000256" key="6">
    <source>
        <dbReference type="ARBA" id="ARBA00022777"/>
    </source>
</evidence>
<evidence type="ECO:0000256" key="10">
    <source>
        <dbReference type="PROSITE-ProRule" id="PRU10141"/>
    </source>
</evidence>
<gene>
    <name evidence="13" type="primary">LOC115877325</name>
</gene>
<dbReference type="KEGG" id="soy:115877325"/>
<evidence type="ECO:0000256" key="7">
    <source>
        <dbReference type="ARBA" id="ARBA00022840"/>
    </source>
</evidence>
<dbReference type="EC" id="2.7.11.1" evidence="2"/>
<evidence type="ECO:0000256" key="9">
    <source>
        <dbReference type="ARBA" id="ARBA00048679"/>
    </source>
</evidence>
<dbReference type="GO" id="GO:0005524">
    <property type="term" value="F:ATP binding"/>
    <property type="evidence" value="ECO:0007669"/>
    <property type="project" value="UniProtKB-UniRule"/>
</dbReference>
<dbReference type="AlphaFoldDB" id="A0A6J2XEY4"/>
<organism evidence="12 13">
    <name type="scientific">Sitophilus oryzae</name>
    <name type="common">Rice weevil</name>
    <name type="synonym">Curculio oryzae</name>
    <dbReference type="NCBI Taxonomy" id="7048"/>
    <lineage>
        <taxon>Eukaryota</taxon>
        <taxon>Metazoa</taxon>
        <taxon>Ecdysozoa</taxon>
        <taxon>Arthropoda</taxon>
        <taxon>Hexapoda</taxon>
        <taxon>Insecta</taxon>
        <taxon>Pterygota</taxon>
        <taxon>Neoptera</taxon>
        <taxon>Endopterygota</taxon>
        <taxon>Coleoptera</taxon>
        <taxon>Polyphaga</taxon>
        <taxon>Cucujiformia</taxon>
        <taxon>Curculionidae</taxon>
        <taxon>Dryophthorinae</taxon>
        <taxon>Sitophilus</taxon>
    </lineage>
</organism>
<dbReference type="InterPro" id="IPR001245">
    <property type="entry name" value="Ser-Thr/Tyr_kinase_cat_dom"/>
</dbReference>
<dbReference type="GO" id="GO:0007165">
    <property type="term" value="P:signal transduction"/>
    <property type="evidence" value="ECO:0007669"/>
    <property type="project" value="InterPro"/>
</dbReference>
<dbReference type="GO" id="GO:0045087">
    <property type="term" value="P:innate immune response"/>
    <property type="evidence" value="ECO:0007669"/>
    <property type="project" value="UniProtKB-ARBA"/>
</dbReference>
<keyword evidence="12" id="KW-1185">Reference proteome</keyword>
<dbReference type="Gene3D" id="1.10.533.10">
    <property type="entry name" value="Death Domain, Fas"/>
    <property type="match status" value="1"/>
</dbReference>
<dbReference type="OrthoDB" id="4062651at2759"/>
<dbReference type="Proteomes" id="UP000504635">
    <property type="component" value="Unplaced"/>
</dbReference>
<dbReference type="Pfam" id="PF07714">
    <property type="entry name" value="PK_Tyr_Ser-Thr"/>
    <property type="match status" value="1"/>
</dbReference>
<dbReference type="GO" id="GO:1902533">
    <property type="term" value="P:positive regulation of intracellular signal transduction"/>
    <property type="evidence" value="ECO:0007669"/>
    <property type="project" value="UniProtKB-ARBA"/>
</dbReference>
<name>A0A6J2XEY4_SITOR</name>
<dbReference type="GeneID" id="115877325"/>
<evidence type="ECO:0000256" key="2">
    <source>
        <dbReference type="ARBA" id="ARBA00012513"/>
    </source>
</evidence>
<proteinExistence type="inferred from homology"/>
<dbReference type="PROSITE" id="PS50011">
    <property type="entry name" value="PROTEIN_KINASE_DOM"/>
    <property type="match status" value="1"/>
</dbReference>
<dbReference type="CDD" id="cd08307">
    <property type="entry name" value="Death_Pelle"/>
    <property type="match status" value="1"/>
</dbReference>
<dbReference type="FunCoup" id="A0A6J2XEY4">
    <property type="interactions" value="1722"/>
</dbReference>
<evidence type="ECO:0000256" key="5">
    <source>
        <dbReference type="ARBA" id="ARBA00022741"/>
    </source>
</evidence>
<dbReference type="FunFam" id="1.10.510.10:FF:000754">
    <property type="entry name" value="Interleukin-1 receptor-associated kinase"/>
    <property type="match status" value="1"/>
</dbReference>
<evidence type="ECO:0000256" key="1">
    <source>
        <dbReference type="ARBA" id="ARBA00008718"/>
    </source>
</evidence>
<dbReference type="PROSITE" id="PS00107">
    <property type="entry name" value="PROTEIN_KINASE_ATP"/>
    <property type="match status" value="1"/>
</dbReference>
<comment type="catalytic activity">
    <reaction evidence="8">
        <text>L-threonyl-[protein] + ATP = O-phospho-L-threonyl-[protein] + ADP + H(+)</text>
        <dbReference type="Rhea" id="RHEA:46608"/>
        <dbReference type="Rhea" id="RHEA-COMP:11060"/>
        <dbReference type="Rhea" id="RHEA-COMP:11605"/>
        <dbReference type="ChEBI" id="CHEBI:15378"/>
        <dbReference type="ChEBI" id="CHEBI:30013"/>
        <dbReference type="ChEBI" id="CHEBI:30616"/>
        <dbReference type="ChEBI" id="CHEBI:61977"/>
        <dbReference type="ChEBI" id="CHEBI:456216"/>
        <dbReference type="EC" id="2.7.11.1"/>
    </reaction>
</comment>
<dbReference type="InterPro" id="IPR052059">
    <property type="entry name" value="CR_Ser/Thr_kinase"/>
</dbReference>
<dbReference type="PROSITE" id="PS00108">
    <property type="entry name" value="PROTEIN_KINASE_ST"/>
    <property type="match status" value="1"/>
</dbReference>
<dbReference type="GO" id="GO:0009893">
    <property type="term" value="P:positive regulation of metabolic process"/>
    <property type="evidence" value="ECO:0007669"/>
    <property type="project" value="UniProtKB-ARBA"/>
</dbReference>
<dbReference type="SUPFAM" id="SSF56112">
    <property type="entry name" value="Protein kinase-like (PK-like)"/>
    <property type="match status" value="1"/>
</dbReference>
<dbReference type="GO" id="GO:0004674">
    <property type="term" value="F:protein serine/threonine kinase activity"/>
    <property type="evidence" value="ECO:0007669"/>
    <property type="project" value="UniProtKB-KW"/>
</dbReference>
<evidence type="ECO:0000313" key="12">
    <source>
        <dbReference type="Proteomes" id="UP000504635"/>
    </source>
</evidence>
<keyword evidence="3" id="KW-0723">Serine/threonine-protein kinase</keyword>
<accession>A0A6J2XEY4</accession>
<keyword evidence="6" id="KW-0418">Kinase</keyword>
<dbReference type="InterPro" id="IPR000719">
    <property type="entry name" value="Prot_kinase_dom"/>
</dbReference>